<feature type="compositionally biased region" description="Polar residues" evidence="1">
    <location>
        <begin position="1"/>
        <end position="21"/>
    </location>
</feature>
<protein>
    <submittedName>
        <fullName evidence="4">Gfo/Idh/MocA family oxidoreductase</fullName>
    </submittedName>
</protein>
<dbReference type="AlphaFoldDB" id="A0A6B0YSM0"/>
<dbReference type="SUPFAM" id="SSF51735">
    <property type="entry name" value="NAD(P)-binding Rossmann-fold domains"/>
    <property type="match status" value="1"/>
</dbReference>
<sequence length="366" mass="40586">MAESTPRSGPDMSNGNQTGTSDEPLRIGISGLGRSGWSIHANVLAQIGEKFSVTAVCDPDPARQEEAIERFDCLAYSNIDEIIADNAVELLVVATPSQLHVSDASAAMRAGKHVIVEKPMAPTLAGVDEMIAVAEETGMLLTVNQNYRYHADFLKVKEVVDSGVLGRIVQMRITGNGFRRRWDWQTLKKYGGGDLNNKGAHSIDWAIHFFDDPNPEIFCQMETTPLFAGDAESHVKLVIKPNDGPVIDVEMTNCCAYPQDAWLVMGTQGTLVSADRRSVSWKYFDPEEAPPLVLDTEPTPDRSYNSETLPWKEETFTPEFNFFTGMFSLYEDIYTTIRTGEQTAISAASVRRQVEILERCREISPV</sequence>
<evidence type="ECO:0000259" key="2">
    <source>
        <dbReference type="Pfam" id="PF01408"/>
    </source>
</evidence>
<dbReference type="EMBL" id="VXRG01000065">
    <property type="protein sequence ID" value="MXY93271.1"/>
    <property type="molecule type" value="Genomic_DNA"/>
</dbReference>
<dbReference type="SUPFAM" id="SSF55347">
    <property type="entry name" value="Glyceraldehyde-3-phosphate dehydrogenase-like, C-terminal domain"/>
    <property type="match status" value="1"/>
</dbReference>
<dbReference type="Gene3D" id="3.40.50.720">
    <property type="entry name" value="NAD(P)-binding Rossmann-like Domain"/>
    <property type="match status" value="1"/>
</dbReference>
<dbReference type="InterPro" id="IPR055170">
    <property type="entry name" value="GFO_IDH_MocA-like_dom"/>
</dbReference>
<accession>A0A6B0YSM0</accession>
<gene>
    <name evidence="4" type="ORF">F4Y42_07465</name>
</gene>
<dbReference type="InterPro" id="IPR051317">
    <property type="entry name" value="Gfo/Idh/MocA_oxidoreduct"/>
</dbReference>
<dbReference type="Gene3D" id="3.30.360.10">
    <property type="entry name" value="Dihydrodipicolinate Reductase, domain 2"/>
    <property type="match status" value="1"/>
</dbReference>
<comment type="caution">
    <text evidence="4">The sequence shown here is derived from an EMBL/GenBank/DDBJ whole genome shotgun (WGS) entry which is preliminary data.</text>
</comment>
<proteinExistence type="predicted"/>
<dbReference type="Pfam" id="PF22725">
    <property type="entry name" value="GFO_IDH_MocA_C3"/>
    <property type="match status" value="1"/>
</dbReference>
<feature type="region of interest" description="Disordered" evidence="1">
    <location>
        <begin position="1"/>
        <end position="27"/>
    </location>
</feature>
<dbReference type="InterPro" id="IPR000683">
    <property type="entry name" value="Gfo/Idh/MocA-like_OxRdtase_N"/>
</dbReference>
<dbReference type="PANTHER" id="PTHR43708:SF8">
    <property type="entry name" value="OXIDOREDUCTASE"/>
    <property type="match status" value="1"/>
</dbReference>
<evidence type="ECO:0000313" key="4">
    <source>
        <dbReference type="EMBL" id="MXY93271.1"/>
    </source>
</evidence>
<name>A0A6B0YSM0_9CHLR</name>
<feature type="domain" description="Gfo/Idh/MocA-like oxidoreductase N-terminal" evidence="2">
    <location>
        <begin position="25"/>
        <end position="144"/>
    </location>
</feature>
<organism evidence="4">
    <name type="scientific">Caldilineaceae bacterium SB0664_bin_27</name>
    <dbReference type="NCBI Taxonomy" id="2605260"/>
    <lineage>
        <taxon>Bacteria</taxon>
        <taxon>Bacillati</taxon>
        <taxon>Chloroflexota</taxon>
        <taxon>Caldilineae</taxon>
        <taxon>Caldilineales</taxon>
        <taxon>Caldilineaceae</taxon>
    </lineage>
</organism>
<evidence type="ECO:0000256" key="1">
    <source>
        <dbReference type="SAM" id="MobiDB-lite"/>
    </source>
</evidence>
<dbReference type="GO" id="GO:0000166">
    <property type="term" value="F:nucleotide binding"/>
    <property type="evidence" value="ECO:0007669"/>
    <property type="project" value="InterPro"/>
</dbReference>
<reference evidence="4" key="1">
    <citation type="submission" date="2019-09" db="EMBL/GenBank/DDBJ databases">
        <title>Characterisation of the sponge microbiome using genome-centric metagenomics.</title>
        <authorList>
            <person name="Engelberts J.P."/>
            <person name="Robbins S.J."/>
            <person name="De Goeij J.M."/>
            <person name="Aranda M."/>
            <person name="Bell S.C."/>
            <person name="Webster N.S."/>
        </authorList>
    </citation>
    <scope>NUCLEOTIDE SEQUENCE</scope>
    <source>
        <strain evidence="4">SB0664_bin_27</strain>
    </source>
</reference>
<dbReference type="InterPro" id="IPR036291">
    <property type="entry name" value="NAD(P)-bd_dom_sf"/>
</dbReference>
<feature type="domain" description="GFO/IDH/MocA-like oxidoreductase" evidence="3">
    <location>
        <begin position="153"/>
        <end position="271"/>
    </location>
</feature>
<evidence type="ECO:0000259" key="3">
    <source>
        <dbReference type="Pfam" id="PF22725"/>
    </source>
</evidence>
<dbReference type="PANTHER" id="PTHR43708">
    <property type="entry name" value="CONSERVED EXPRESSED OXIDOREDUCTASE (EUROFUNG)"/>
    <property type="match status" value="1"/>
</dbReference>
<dbReference type="Pfam" id="PF01408">
    <property type="entry name" value="GFO_IDH_MocA"/>
    <property type="match status" value="1"/>
</dbReference>